<comment type="caution">
    <text evidence="2">The sequence shown here is derived from an EMBL/GenBank/DDBJ whole genome shotgun (WGS) entry which is preliminary data.</text>
</comment>
<reference evidence="2 3" key="1">
    <citation type="journal article" date="2016" name="Nat. Commun.">
        <title>Thousands of microbial genomes shed light on interconnected biogeochemical processes in an aquifer system.</title>
        <authorList>
            <person name="Anantharaman K."/>
            <person name="Brown C.T."/>
            <person name="Hug L.A."/>
            <person name="Sharon I."/>
            <person name="Castelle C.J."/>
            <person name="Probst A.J."/>
            <person name="Thomas B.C."/>
            <person name="Singh A."/>
            <person name="Wilkins M.J."/>
            <person name="Karaoz U."/>
            <person name="Brodie E.L."/>
            <person name="Williams K.H."/>
            <person name="Hubbard S.S."/>
            <person name="Banfield J.F."/>
        </authorList>
    </citation>
    <scope>NUCLEOTIDE SEQUENCE [LARGE SCALE GENOMIC DNA]</scope>
</reference>
<dbReference type="Pfam" id="PF15919">
    <property type="entry name" value="HicB_lk_antitox"/>
    <property type="match status" value="1"/>
</dbReference>
<dbReference type="InterPro" id="IPR051404">
    <property type="entry name" value="TA_system_antitoxin"/>
</dbReference>
<dbReference type="STRING" id="1801752.A3J61_01280"/>
<dbReference type="PANTHER" id="PTHR34504">
    <property type="entry name" value="ANTITOXIN HICB"/>
    <property type="match status" value="1"/>
</dbReference>
<accession>A0A1F6VSS0</accession>
<proteinExistence type="predicted"/>
<dbReference type="Proteomes" id="UP000179686">
    <property type="component" value="Unassembled WGS sequence"/>
</dbReference>
<feature type="domain" description="HicB-like antitoxin of toxin-antitoxin system" evidence="1">
    <location>
        <begin position="7"/>
        <end position="58"/>
    </location>
</feature>
<sequence>MKIQNFSVIIEQDKDGFVAECLDLQGCYTQGKTYEEVVKNIKDAIKLHIADRSAKREKFEQKERSFSLSHFQVAVV</sequence>
<dbReference type="SUPFAM" id="SSF143100">
    <property type="entry name" value="TTHA1013/TTHA0281-like"/>
    <property type="match status" value="1"/>
</dbReference>
<evidence type="ECO:0000313" key="2">
    <source>
        <dbReference type="EMBL" id="OGI72654.1"/>
    </source>
</evidence>
<evidence type="ECO:0000259" key="1">
    <source>
        <dbReference type="Pfam" id="PF15919"/>
    </source>
</evidence>
<evidence type="ECO:0000313" key="3">
    <source>
        <dbReference type="Proteomes" id="UP000179686"/>
    </source>
</evidence>
<dbReference type="EMBL" id="MFUC01000002">
    <property type="protein sequence ID" value="OGI72654.1"/>
    <property type="molecule type" value="Genomic_DNA"/>
</dbReference>
<dbReference type="InterPro" id="IPR031807">
    <property type="entry name" value="HicB-like"/>
</dbReference>
<dbReference type="Gene3D" id="3.30.160.250">
    <property type="match status" value="1"/>
</dbReference>
<gene>
    <name evidence="2" type="ORF">A3J61_01280</name>
</gene>
<name>A0A1F6VSS0_9BACT</name>
<organism evidence="2 3">
    <name type="scientific">Candidatus Nomurabacteria bacterium RIFCSPHIGHO2_02_FULL_38_15</name>
    <dbReference type="NCBI Taxonomy" id="1801752"/>
    <lineage>
        <taxon>Bacteria</taxon>
        <taxon>Candidatus Nomuraibacteriota</taxon>
    </lineage>
</organism>
<protein>
    <recommendedName>
        <fullName evidence="1">HicB-like antitoxin of toxin-antitoxin system domain-containing protein</fullName>
    </recommendedName>
</protein>
<dbReference type="AlphaFoldDB" id="A0A1F6VSS0"/>
<dbReference type="InterPro" id="IPR035069">
    <property type="entry name" value="TTHA1013/TTHA0281-like"/>
</dbReference>
<dbReference type="PANTHER" id="PTHR34504:SF2">
    <property type="entry name" value="UPF0150 PROTEIN SSL0259"/>
    <property type="match status" value="1"/>
</dbReference>